<evidence type="ECO:0000256" key="14">
    <source>
        <dbReference type="SAM" id="MobiDB-lite"/>
    </source>
</evidence>
<dbReference type="SUPFAM" id="SSF54534">
    <property type="entry name" value="FKBP-like"/>
    <property type="match status" value="1"/>
</dbReference>
<feature type="compositionally biased region" description="Basic and acidic residues" evidence="14">
    <location>
        <begin position="444"/>
        <end position="462"/>
    </location>
</feature>
<keyword evidence="6 10" id="KW-0697">Rotamase</keyword>
<evidence type="ECO:0000256" key="5">
    <source>
        <dbReference type="ARBA" id="ARBA00022490"/>
    </source>
</evidence>
<dbReference type="Gene3D" id="3.10.50.40">
    <property type="match status" value="1"/>
</dbReference>
<name>A0ABT8T7Z4_9BACT</name>
<evidence type="ECO:0000256" key="2">
    <source>
        <dbReference type="ARBA" id="ARBA00005464"/>
    </source>
</evidence>
<keyword evidence="8 10" id="KW-0413">Isomerase</keyword>
<comment type="domain">
    <text evidence="10">Consists of 3 domains; the N-terminus binds the ribosome, the middle domain has PPIase activity, while the C-terminus has intrinsic chaperone activity on its own.</text>
</comment>
<keyword evidence="17" id="KW-1185">Reference proteome</keyword>
<dbReference type="PIRSF" id="PIRSF003095">
    <property type="entry name" value="Trigger_factor"/>
    <property type="match status" value="1"/>
</dbReference>
<evidence type="ECO:0000256" key="6">
    <source>
        <dbReference type="ARBA" id="ARBA00023110"/>
    </source>
</evidence>
<evidence type="ECO:0000256" key="13">
    <source>
        <dbReference type="SAM" id="Coils"/>
    </source>
</evidence>
<feature type="domain" description="PPIase FKBP-type" evidence="15">
    <location>
        <begin position="164"/>
        <end position="246"/>
    </location>
</feature>
<keyword evidence="10 12" id="KW-0132">Cell division</keyword>
<dbReference type="GO" id="GO:0003755">
    <property type="term" value="F:peptidyl-prolyl cis-trans isomerase activity"/>
    <property type="evidence" value="ECO:0007669"/>
    <property type="project" value="UniProtKB-EC"/>
</dbReference>
<comment type="function">
    <text evidence="10">Involved in protein export. Acts as a chaperone by maintaining the newly synthesized protein in an open conformation. Functions as a peptidyl-prolyl cis-trans isomerase.</text>
</comment>
<evidence type="ECO:0000313" key="17">
    <source>
        <dbReference type="Proteomes" id="UP001171111"/>
    </source>
</evidence>
<evidence type="ECO:0000256" key="10">
    <source>
        <dbReference type="HAMAP-Rule" id="MF_00303"/>
    </source>
</evidence>
<dbReference type="InterPro" id="IPR046357">
    <property type="entry name" value="PPIase_dom_sf"/>
</dbReference>
<dbReference type="Gene3D" id="1.10.3120.10">
    <property type="entry name" value="Trigger factor, C-terminal domain"/>
    <property type="match status" value="1"/>
</dbReference>
<feature type="region of interest" description="Disordered" evidence="14">
    <location>
        <begin position="435"/>
        <end position="487"/>
    </location>
</feature>
<comment type="caution">
    <text evidence="16">The sequence shown here is derived from an EMBL/GenBank/DDBJ whole genome shotgun (WGS) entry which is preliminary data.</text>
</comment>
<evidence type="ECO:0000256" key="11">
    <source>
        <dbReference type="PROSITE-ProRule" id="PRU00277"/>
    </source>
</evidence>
<keyword evidence="5 10" id="KW-0963">Cytoplasm</keyword>
<evidence type="ECO:0000256" key="12">
    <source>
        <dbReference type="RuleBase" id="RU003914"/>
    </source>
</evidence>
<dbReference type="NCBIfam" id="TIGR00115">
    <property type="entry name" value="tig"/>
    <property type="match status" value="1"/>
</dbReference>
<dbReference type="SUPFAM" id="SSF109998">
    <property type="entry name" value="Triger factor/SurA peptide-binding domain-like"/>
    <property type="match status" value="1"/>
</dbReference>
<dbReference type="InterPro" id="IPR027304">
    <property type="entry name" value="Trigger_fact/SurA_dom_sf"/>
</dbReference>
<evidence type="ECO:0000256" key="1">
    <source>
        <dbReference type="ARBA" id="ARBA00000971"/>
    </source>
</evidence>
<dbReference type="Pfam" id="PF05698">
    <property type="entry name" value="Trigger_C"/>
    <property type="match status" value="1"/>
</dbReference>
<evidence type="ECO:0000259" key="15">
    <source>
        <dbReference type="PROSITE" id="PS50059"/>
    </source>
</evidence>
<dbReference type="PANTHER" id="PTHR30560">
    <property type="entry name" value="TRIGGER FACTOR CHAPERONE AND PEPTIDYL-PROLYL CIS/TRANS ISOMERASE"/>
    <property type="match status" value="1"/>
</dbReference>
<sequence>MQVNAKNVNKANAKVSATISADVLEAKVNQLAKEAAKTANIAGFRKGHVPASLMLQKYRKEIEGDAKNRVLGDIVGDGLKELSKSLNDTIGEPLVTKFDEKDGNIDVEITISFRPEVDVKGYESLLPAYEAPKVEQKEIDERIDNMLKMFGSLEKSSKKELGKGDFAKFDFEGFVDGKAFEGGKAENYILEIGSGQFIPGFEDGMIGLKVGEERDVKVTFPAEYGAAHLAGKDAVFKVKLHEIGEQKKAELNEETLKKIMPNEQNPSKEMLEASIKDQIRTSKFITLLNGEIKDKFAQALTKKFNFDLPENIVDQEMNVRFRNDWYSFSDDERKKYQEDKKALEAKLESYKEEASNSVKLTFIIDELAKVNKIEVSDQELIQTIYMEAYRSGRNPKEHMEYYKKNGMLPAVKMAIVEEKLFLHLFPLPEDEQIEKAKKASSVKKAAEPKATKAEPKAAEKKPAAKKAASTENAEEKPKRGRKKKEEE</sequence>
<reference evidence="16 17" key="1">
    <citation type="submission" date="2023-06" db="EMBL/GenBank/DDBJ databases">
        <title>Campylobacter magnum sp. nov., isolated from cecal contents of domestic pigs (Sus scrofa domesticus).</title>
        <authorList>
            <person name="Papic B."/>
            <person name="Gruntar I."/>
        </authorList>
    </citation>
    <scope>NUCLEOTIDE SEQUENCE [LARGE SCALE GENOMIC DNA]</scope>
    <source>
        <strain evidence="17">34484-21</strain>
    </source>
</reference>
<dbReference type="InterPro" id="IPR005215">
    <property type="entry name" value="Trig_fac"/>
</dbReference>
<keyword evidence="13" id="KW-0175">Coiled coil</keyword>
<dbReference type="SUPFAM" id="SSF102735">
    <property type="entry name" value="Trigger factor ribosome-binding domain"/>
    <property type="match status" value="1"/>
</dbReference>
<dbReference type="InterPro" id="IPR036611">
    <property type="entry name" value="Trigger_fac_ribosome-bd_sf"/>
</dbReference>
<evidence type="ECO:0000256" key="7">
    <source>
        <dbReference type="ARBA" id="ARBA00023186"/>
    </source>
</evidence>
<evidence type="ECO:0000256" key="3">
    <source>
        <dbReference type="ARBA" id="ARBA00013194"/>
    </source>
</evidence>
<evidence type="ECO:0000256" key="9">
    <source>
        <dbReference type="ARBA" id="ARBA00029986"/>
    </source>
</evidence>
<organism evidence="16 17">
    <name type="scientific">Campylobacter magnus</name>
    <dbReference type="NCBI Taxonomy" id="3026462"/>
    <lineage>
        <taxon>Bacteria</taxon>
        <taxon>Pseudomonadati</taxon>
        <taxon>Campylobacterota</taxon>
        <taxon>Epsilonproteobacteria</taxon>
        <taxon>Campylobacterales</taxon>
        <taxon>Campylobacteraceae</taxon>
        <taxon>Campylobacter</taxon>
    </lineage>
</organism>
<feature type="compositionally biased region" description="Basic and acidic residues" evidence="14">
    <location>
        <begin position="473"/>
        <end position="487"/>
    </location>
</feature>
<evidence type="ECO:0000256" key="4">
    <source>
        <dbReference type="ARBA" id="ARBA00016902"/>
    </source>
</evidence>
<dbReference type="Proteomes" id="UP001171111">
    <property type="component" value="Unassembled WGS sequence"/>
</dbReference>
<dbReference type="InterPro" id="IPR001179">
    <property type="entry name" value="PPIase_FKBP_dom"/>
</dbReference>
<dbReference type="Pfam" id="PF05697">
    <property type="entry name" value="Trigger_N"/>
    <property type="match status" value="1"/>
</dbReference>
<dbReference type="PROSITE" id="PS50059">
    <property type="entry name" value="FKBP_PPIASE"/>
    <property type="match status" value="1"/>
</dbReference>
<dbReference type="InterPro" id="IPR008881">
    <property type="entry name" value="Trigger_fac_ribosome-bd_bac"/>
</dbReference>
<accession>A0ABT8T7Z4</accession>
<dbReference type="InterPro" id="IPR008880">
    <property type="entry name" value="Trigger_fac_C"/>
</dbReference>
<proteinExistence type="inferred from homology"/>
<keyword evidence="7 10" id="KW-0143">Chaperone</keyword>
<dbReference type="EC" id="5.2.1.8" evidence="3 10"/>
<dbReference type="PANTHER" id="PTHR30560:SF3">
    <property type="entry name" value="TRIGGER FACTOR-LIKE PROTEIN TIG, CHLOROPLASTIC"/>
    <property type="match status" value="1"/>
</dbReference>
<evidence type="ECO:0000313" key="16">
    <source>
        <dbReference type="EMBL" id="MDO2408853.1"/>
    </source>
</evidence>
<feature type="coiled-coil region" evidence="13">
    <location>
        <begin position="326"/>
        <end position="360"/>
    </location>
</feature>
<evidence type="ECO:0000256" key="8">
    <source>
        <dbReference type="ARBA" id="ARBA00023235"/>
    </source>
</evidence>
<dbReference type="HAMAP" id="MF_00303">
    <property type="entry name" value="Trigger_factor_Tig"/>
    <property type="match status" value="1"/>
</dbReference>
<keyword evidence="10 12" id="KW-0131">Cell cycle</keyword>
<comment type="similarity">
    <text evidence="2 10 12">Belongs to the FKBP-type PPIase family. Tig subfamily.</text>
</comment>
<comment type="subcellular location">
    <subcellularLocation>
        <location evidence="10">Cytoplasm</location>
    </subcellularLocation>
    <text evidence="10">About half TF is bound to the ribosome near the polypeptide exit tunnel while the other half is free in the cytoplasm.</text>
</comment>
<dbReference type="Pfam" id="PF00254">
    <property type="entry name" value="FKBP_C"/>
    <property type="match status" value="1"/>
</dbReference>
<dbReference type="InterPro" id="IPR037041">
    <property type="entry name" value="Trigger_fac_C_sf"/>
</dbReference>
<comment type="catalytic activity">
    <reaction evidence="1 10 11">
        <text>[protein]-peptidylproline (omega=180) = [protein]-peptidylproline (omega=0)</text>
        <dbReference type="Rhea" id="RHEA:16237"/>
        <dbReference type="Rhea" id="RHEA-COMP:10747"/>
        <dbReference type="Rhea" id="RHEA-COMP:10748"/>
        <dbReference type="ChEBI" id="CHEBI:83833"/>
        <dbReference type="ChEBI" id="CHEBI:83834"/>
        <dbReference type="EC" id="5.2.1.8"/>
    </reaction>
</comment>
<dbReference type="Gene3D" id="3.30.70.1050">
    <property type="entry name" value="Trigger factor ribosome-binding domain"/>
    <property type="match status" value="1"/>
</dbReference>
<gene>
    <name evidence="10 16" type="primary">tig</name>
    <name evidence="16" type="ORF">Q2362_01905</name>
</gene>
<dbReference type="EMBL" id="JAULJQ010000002">
    <property type="protein sequence ID" value="MDO2408853.1"/>
    <property type="molecule type" value="Genomic_DNA"/>
</dbReference>
<protein>
    <recommendedName>
        <fullName evidence="4 10">Trigger factor</fullName>
        <shortName evidence="10">TF</shortName>
        <ecNumber evidence="3 10">5.2.1.8</ecNumber>
    </recommendedName>
    <alternativeName>
        <fullName evidence="9 10">PPIase</fullName>
    </alternativeName>
</protein>